<organism evidence="1 2">
    <name type="scientific">Clonorchis sinensis</name>
    <name type="common">Chinese liver fluke</name>
    <dbReference type="NCBI Taxonomy" id="79923"/>
    <lineage>
        <taxon>Eukaryota</taxon>
        <taxon>Metazoa</taxon>
        <taxon>Spiralia</taxon>
        <taxon>Lophotrochozoa</taxon>
        <taxon>Platyhelminthes</taxon>
        <taxon>Trematoda</taxon>
        <taxon>Digenea</taxon>
        <taxon>Opisthorchiida</taxon>
        <taxon>Opisthorchiata</taxon>
        <taxon>Opisthorchiidae</taxon>
        <taxon>Clonorchis</taxon>
    </lineage>
</organism>
<name>G7Y757_CLOSI</name>
<reference key="2">
    <citation type="submission" date="2011-10" db="EMBL/GenBank/DDBJ databases">
        <title>The genome and transcriptome sequence of Clonorchis sinensis provide insights into the carcinogenic liver fluke.</title>
        <authorList>
            <person name="Wang X."/>
            <person name="Huang Y."/>
            <person name="Chen W."/>
            <person name="Liu H."/>
            <person name="Guo L."/>
            <person name="Chen Y."/>
            <person name="Luo F."/>
            <person name="Zhou W."/>
            <person name="Sun J."/>
            <person name="Mao Q."/>
            <person name="Liang P."/>
            <person name="Zhou C."/>
            <person name="Tian Y."/>
            <person name="Men J."/>
            <person name="Lv X."/>
            <person name="Huang L."/>
            <person name="Zhou J."/>
            <person name="Hu Y."/>
            <person name="Li R."/>
            <person name="Zhang F."/>
            <person name="Lei H."/>
            <person name="Li X."/>
            <person name="Hu X."/>
            <person name="Liang C."/>
            <person name="Xu J."/>
            <person name="Wu Z."/>
            <person name="Yu X."/>
        </authorList>
    </citation>
    <scope>NUCLEOTIDE SEQUENCE</scope>
    <source>
        <strain>Henan</strain>
    </source>
</reference>
<gene>
    <name evidence="1" type="ORF">CLF_102042</name>
</gene>
<reference evidence="1" key="1">
    <citation type="journal article" date="2011" name="Genome Biol.">
        <title>The draft genome of the carcinogenic human liver fluke Clonorchis sinensis.</title>
        <authorList>
            <person name="Wang X."/>
            <person name="Chen W."/>
            <person name="Huang Y."/>
            <person name="Sun J."/>
            <person name="Men J."/>
            <person name="Liu H."/>
            <person name="Luo F."/>
            <person name="Guo L."/>
            <person name="Lv X."/>
            <person name="Deng C."/>
            <person name="Zhou C."/>
            <person name="Fan Y."/>
            <person name="Li X."/>
            <person name="Huang L."/>
            <person name="Hu Y."/>
            <person name="Liang C."/>
            <person name="Hu X."/>
            <person name="Xu J."/>
            <person name="Yu X."/>
        </authorList>
    </citation>
    <scope>NUCLEOTIDE SEQUENCE [LARGE SCALE GENOMIC DNA]</scope>
    <source>
        <strain evidence="1">Henan</strain>
    </source>
</reference>
<accession>G7Y757</accession>
<evidence type="ECO:0000313" key="1">
    <source>
        <dbReference type="EMBL" id="GAA48792.1"/>
    </source>
</evidence>
<sequence length="658" mass="75862">YRRITNPILPFDIRDCRTYASLKVPYREPLLILPESPNDVSPVAQRHQLIITIIVQTNRIDCVLGSTTLLSVCQKMKPIKFDATILIRLLKNLLLSPTDFALVGFHQPAKTRAKIENCAKLTLSSIALKYTNQPSSTCESRIWVVVKFLYTYKRDPYEKPRFQQLSYRKLLDLSFMMVLDQAALCFTWNNIRDIAKHVQRPYTRRMNLYFVSAKHIPKDWMTFDSFSIIARASCCFSKLVCIFQIDKVLVWKDLITRVLDTLHCSLHYFIIDDEFMRLNSTQPPHLAWFATIDYPLLYRLTPNHELQSSHIKTGIDVYFMRDPHSGLVTFGNSTKFPHDRPQSLLDRKHVILLFPIALGELTTSMVKLEGLKFPCSVQFSFSHRLDLLVELNLNEKFPDAFALRTTCEKPAAVIQSPMIRALGSKPEQLDLYPKPNPKSKLNEVNGEYSFLLRVELWSFTECRRDASVQTLSPQIIRQVVDTNQTMNQDGLFARLLKFNYTDSVCVAIATLLTRDRCSRMSRVSIVVNHRAKAPLLDRIFIDFHLRVVNLATSVKGVSEREFQDPFYLLKPSGVAAVILPRRVRMVPHVFLYNKPKAQTSLWLLVKLKLSVFADRNGWWIRKAEGLGEVKNAGNVRDLSHLMRLTGPWNPLVSENIMD</sequence>
<dbReference type="EMBL" id="DF142910">
    <property type="protein sequence ID" value="GAA48792.1"/>
    <property type="molecule type" value="Genomic_DNA"/>
</dbReference>
<dbReference type="Proteomes" id="UP000008909">
    <property type="component" value="Unassembled WGS sequence"/>
</dbReference>
<protein>
    <submittedName>
        <fullName evidence="1">Uncharacterized protein</fullName>
    </submittedName>
</protein>
<feature type="non-terminal residue" evidence="1">
    <location>
        <position position="1"/>
    </location>
</feature>
<evidence type="ECO:0000313" key="2">
    <source>
        <dbReference type="Proteomes" id="UP000008909"/>
    </source>
</evidence>
<keyword evidence="2" id="KW-1185">Reference proteome</keyword>
<dbReference type="AlphaFoldDB" id="G7Y757"/>
<proteinExistence type="predicted"/>